<keyword evidence="1" id="KW-0489">Methyltransferase</keyword>
<dbReference type="PIRSF" id="PIRSF017393">
    <property type="entry name" value="MTase_SAV2177"/>
    <property type="match status" value="1"/>
</dbReference>
<reference evidence="1 2" key="1">
    <citation type="journal article" date="2017" name="Chemistry">
        <title>Isolation, Biosynthesis and Chemical Modifications of Rubterolones A-F: Rare Tropolone Alkaloids from Actinomadura sp. 5-2.</title>
        <authorList>
            <person name="Guo H."/>
            <person name="Benndorf R."/>
            <person name="Leichnitz D."/>
            <person name="Klassen J.L."/>
            <person name="Vollmers J."/>
            <person name="Gorls H."/>
            <person name="Steinacker M."/>
            <person name="Weigel C."/>
            <person name="Dahse H.M."/>
            <person name="Kaster A.K."/>
            <person name="de Beer Z.W."/>
            <person name="Poulsen M."/>
            <person name="Beemelmanns C."/>
        </authorList>
    </citation>
    <scope>NUCLEOTIDE SEQUENCE [LARGE SCALE GENOMIC DNA]</scope>
    <source>
        <strain evidence="1 2">5-2</strain>
    </source>
</reference>
<dbReference type="Proteomes" id="UP000242367">
    <property type="component" value="Unassembled WGS sequence"/>
</dbReference>
<dbReference type="GO" id="GO:0032259">
    <property type="term" value="P:methylation"/>
    <property type="evidence" value="ECO:0007669"/>
    <property type="project" value="UniProtKB-KW"/>
</dbReference>
<sequence>MDERPVPGGIDVTTPNVARMYDYYLGGKDNYEADRAAAAEVLKSAPQAPALARENRAFLGRVVRYLARDAGVRQFLDVGAGLPTQGNVHEVARRETEDARVVYADNDPIVLTHGRALLGTTPGTVVVPGDLRDPSALLADPDLRAVLDLDEPVALLLISVLHCLDDEEDPWAAVAGFRDALPSGSHLAISHITAADHGAAATAGARVYRRANTGMTLRDRDAITRFFEGFDLVDPGVVRLTDWRPDSRTRNDLPTWYWCGVARKP</sequence>
<proteinExistence type="predicted"/>
<dbReference type="Pfam" id="PF04672">
    <property type="entry name" value="Methyltransf_19"/>
    <property type="match status" value="1"/>
</dbReference>
<dbReference type="Gene3D" id="3.40.50.150">
    <property type="entry name" value="Vaccinia Virus protein VP39"/>
    <property type="match status" value="1"/>
</dbReference>
<organism evidence="1 2">
    <name type="scientific">Actinomadura rubteroloni</name>
    <dbReference type="NCBI Taxonomy" id="1926885"/>
    <lineage>
        <taxon>Bacteria</taxon>
        <taxon>Bacillati</taxon>
        <taxon>Actinomycetota</taxon>
        <taxon>Actinomycetes</taxon>
        <taxon>Streptosporangiales</taxon>
        <taxon>Thermomonosporaceae</taxon>
        <taxon>Actinomadura</taxon>
    </lineage>
</organism>
<dbReference type="SUPFAM" id="SSF53335">
    <property type="entry name" value="S-adenosyl-L-methionine-dependent methyltransferases"/>
    <property type="match status" value="1"/>
</dbReference>
<dbReference type="EMBL" id="MTBP01000001">
    <property type="protein sequence ID" value="POM27178.1"/>
    <property type="molecule type" value="Genomic_DNA"/>
</dbReference>
<dbReference type="InterPro" id="IPR029063">
    <property type="entry name" value="SAM-dependent_MTases_sf"/>
</dbReference>
<evidence type="ECO:0000313" key="2">
    <source>
        <dbReference type="Proteomes" id="UP000242367"/>
    </source>
</evidence>
<protein>
    <submittedName>
        <fullName evidence="1">S-adenosyl methyltransferase</fullName>
    </submittedName>
</protein>
<keyword evidence="2" id="KW-1185">Reference proteome</keyword>
<comment type="caution">
    <text evidence="1">The sequence shown here is derived from an EMBL/GenBank/DDBJ whole genome shotgun (WGS) entry which is preliminary data.</text>
</comment>
<name>A0A2P4UQ54_9ACTN</name>
<dbReference type="RefSeq" id="WP_103562032.1">
    <property type="nucleotide sequence ID" value="NZ_MTBP01000001.1"/>
</dbReference>
<keyword evidence="1" id="KW-0808">Transferase</keyword>
<evidence type="ECO:0000313" key="1">
    <source>
        <dbReference type="EMBL" id="POM27178.1"/>
    </source>
</evidence>
<gene>
    <name evidence="1" type="ORF">BTM25_15890</name>
</gene>
<dbReference type="AlphaFoldDB" id="A0A2P4UQ54"/>
<dbReference type="GO" id="GO:0008168">
    <property type="term" value="F:methyltransferase activity"/>
    <property type="evidence" value="ECO:0007669"/>
    <property type="project" value="UniProtKB-KW"/>
</dbReference>
<accession>A0A2P4UQ54</accession>
<dbReference type="InterPro" id="IPR006764">
    <property type="entry name" value="SAM_dep_MeTrfase_SAV2177_type"/>
</dbReference>